<accession>A0A6B9L6T0</accession>
<proteinExistence type="predicted"/>
<feature type="compositionally biased region" description="Low complexity" evidence="1">
    <location>
        <begin position="16"/>
        <end position="31"/>
    </location>
</feature>
<name>A0A6B9L6T0_9CAUD</name>
<feature type="region of interest" description="Disordered" evidence="1">
    <location>
        <begin position="1"/>
        <end position="48"/>
    </location>
</feature>
<evidence type="ECO:0000313" key="3">
    <source>
        <dbReference type="Proteomes" id="UP000463915"/>
    </source>
</evidence>
<reference evidence="2 3" key="1">
    <citation type="submission" date="2019-12" db="EMBL/GenBank/DDBJ databases">
        <authorList>
            <person name="Ayuk M.A."/>
            <person name="Robinson C.J."/>
            <person name="Anderson W.A."/>
            <person name="Ullah H."/>
            <person name="Gugssa A."/>
            <person name="Somiranjan G."/>
            <person name="Allen A."/>
            <person name="Lourds M.F."/>
            <person name="Quagraine B.K."/>
            <person name="Smith M."/>
            <person name="Moore M."/>
            <person name="Oliver J."/>
            <person name="Irabor E."/>
            <person name="Roy S.D."/>
            <person name="Bassey G."/>
            <person name="Louis B.N."/>
            <person name="Adu D."/>
            <person name="Akhimien C.E."/>
            <person name="Annor K."/>
            <person name="Archibald A."/>
            <person name="Ashagre K.C."/>
            <person name="Baity M.R."/>
            <person name="Barnes K.J."/>
            <person name="Barrios L.E."/>
            <person name="Black A.C."/>
            <person name="Bowen'Kauth M.S."/>
            <person name="Bowman K.N."/>
            <person name="Breaux D.L."/>
            <person name="Brooks J.A."/>
            <person name="Bwayili H.A."/>
            <person name="Caine T."/>
            <person name="Williams A.Y."/>
            <person name="Norris L.J."/>
            <person name="Nwozo E.O."/>
            <person name="Prosper P.L."/>
            <person name="Rankin N.A."/>
            <person name="Richardson K.M."/>
            <person name="Robinson D.M."/>
            <person name="Salters D.J."/>
            <person name="Savage M.A."/>
            <person name="Solomon S.M."/>
            <person name="Williams L.R."/>
            <person name="Curtis N."/>
            <person name="Garlena R.A."/>
            <person name="Russell D.A."/>
            <person name="Pope W.H."/>
            <person name="Jacobs-Sera D."/>
            <person name="Hatfull G.F."/>
        </authorList>
    </citation>
    <scope>NUCLEOTIDE SEQUENCE [LARGE SCALE GENOMIC DNA]</scope>
</reference>
<dbReference type="GeneID" id="77924808"/>
<evidence type="ECO:0000256" key="1">
    <source>
        <dbReference type="SAM" id="MobiDB-lite"/>
    </source>
</evidence>
<dbReference type="EMBL" id="MN813687">
    <property type="protein sequence ID" value="QHB37417.1"/>
    <property type="molecule type" value="Genomic_DNA"/>
</dbReference>
<evidence type="ECO:0000313" key="2">
    <source>
        <dbReference type="EMBL" id="QHB37417.1"/>
    </source>
</evidence>
<dbReference type="RefSeq" id="YP_010649259.1">
    <property type="nucleotide sequence ID" value="NC_070765.1"/>
</dbReference>
<keyword evidence="3" id="KW-1185">Reference proteome</keyword>
<gene>
    <name evidence="2" type="primary">10</name>
    <name evidence="2" type="ORF">SEA_ONYINYE_10</name>
</gene>
<feature type="region of interest" description="Disordered" evidence="1">
    <location>
        <begin position="75"/>
        <end position="96"/>
    </location>
</feature>
<organism evidence="2 3">
    <name type="scientific">Mycobacterium phage Onyinye</name>
    <dbReference type="NCBI Taxonomy" id="2686235"/>
    <lineage>
        <taxon>Viruses</taxon>
        <taxon>Duplodnaviria</taxon>
        <taxon>Heunggongvirae</taxon>
        <taxon>Uroviricota</taxon>
        <taxon>Caudoviricetes</taxon>
        <taxon>Onyinyevirus</taxon>
        <taxon>Onyinyevirus onyinye</taxon>
    </lineage>
</organism>
<protein>
    <submittedName>
        <fullName evidence="2">Uncharacterized protein</fullName>
    </submittedName>
</protein>
<dbReference type="Proteomes" id="UP000463915">
    <property type="component" value="Segment"/>
</dbReference>
<dbReference type="KEGG" id="vg:77924808"/>
<sequence>MPKKKVTGTPNRSATRSAAQKAAQMKAAKASAAKRRKRGQPLSKSAMQHKVAFLADDLRPLNPETGRRAINTEKRKARKALDKKYGGASDYQRKDRQKSIAFDQATAEILQFYKDKNARKVKDRTKRRLGAYIK</sequence>